<comment type="similarity">
    <text evidence="1">Belongs to the Gfa family.</text>
</comment>
<keyword evidence="6" id="KW-1185">Reference proteome</keyword>
<evidence type="ECO:0000256" key="1">
    <source>
        <dbReference type="ARBA" id="ARBA00005495"/>
    </source>
</evidence>
<dbReference type="InterPro" id="IPR011057">
    <property type="entry name" value="Mss4-like_sf"/>
</dbReference>
<dbReference type="PANTHER" id="PTHR28620">
    <property type="entry name" value="CENTROMERE PROTEIN V"/>
    <property type="match status" value="1"/>
</dbReference>
<evidence type="ECO:0000256" key="2">
    <source>
        <dbReference type="ARBA" id="ARBA00022723"/>
    </source>
</evidence>
<dbReference type="HOGENOM" id="CLU_055491_7_5_5"/>
<dbReference type="OrthoDB" id="9807246at2"/>
<evidence type="ECO:0000313" key="6">
    <source>
        <dbReference type="Proteomes" id="UP000005307"/>
    </source>
</evidence>
<evidence type="ECO:0000313" key="5">
    <source>
        <dbReference type="EMBL" id="AGI68926.1"/>
    </source>
</evidence>
<feature type="domain" description="CENP-V/GFA" evidence="4">
    <location>
        <begin position="1"/>
        <end position="110"/>
    </location>
</feature>
<keyword evidence="3" id="KW-0862">Zinc</keyword>
<organism evidence="5 6">
    <name type="scientific">Octadecabacter antarcticus 307</name>
    <dbReference type="NCBI Taxonomy" id="391626"/>
    <lineage>
        <taxon>Bacteria</taxon>
        <taxon>Pseudomonadati</taxon>
        <taxon>Pseudomonadota</taxon>
        <taxon>Alphaproteobacteria</taxon>
        <taxon>Rhodobacterales</taxon>
        <taxon>Roseobacteraceae</taxon>
        <taxon>Octadecabacter</taxon>
    </lineage>
</organism>
<dbReference type="Gene3D" id="2.170.150.70">
    <property type="match status" value="1"/>
</dbReference>
<sequence length="125" mass="13972">MTRLTCHCGAVEVQFTPNEPLTNARRCDCSFCVRRGAAVVFVNAGDLMVTKGADRLTLYQWGTFQEEHYFCTTCGIYTHHQHADATKGYAVNLAAIDGIIPRNFDPIPWIDGINYTPANFQKNPT</sequence>
<dbReference type="InterPro" id="IPR052355">
    <property type="entry name" value="CENP-V-like"/>
</dbReference>
<evidence type="ECO:0000256" key="3">
    <source>
        <dbReference type="ARBA" id="ARBA00022833"/>
    </source>
</evidence>
<dbReference type="InterPro" id="IPR006913">
    <property type="entry name" value="CENP-V/GFA"/>
</dbReference>
<dbReference type="AlphaFoldDB" id="M9REW8"/>
<dbReference type="Pfam" id="PF04828">
    <property type="entry name" value="GFA"/>
    <property type="match status" value="1"/>
</dbReference>
<gene>
    <name evidence="5" type="ORF">OAN307_c34360</name>
</gene>
<name>M9REW8_9RHOB</name>
<evidence type="ECO:0000259" key="4">
    <source>
        <dbReference type="PROSITE" id="PS51891"/>
    </source>
</evidence>
<reference evidence="5 6" key="1">
    <citation type="journal article" date="2013" name="PLoS ONE">
        <title>Poles Apart: Arctic and Antarctic Octadecabacter strains Share High Genome Plasticity and a New Type of Xanthorhodopsin.</title>
        <authorList>
            <person name="Vollmers J."/>
            <person name="Voget S."/>
            <person name="Dietrich S."/>
            <person name="Gollnow K."/>
            <person name="Smits M."/>
            <person name="Meyer K."/>
            <person name="Brinkhoff T."/>
            <person name="Simon M."/>
            <person name="Daniel R."/>
        </authorList>
    </citation>
    <scope>NUCLEOTIDE SEQUENCE [LARGE SCALE GENOMIC DNA]</scope>
    <source>
        <strain evidence="5 6">307</strain>
    </source>
</reference>
<dbReference type="eggNOG" id="COG3791">
    <property type="taxonomic scope" value="Bacteria"/>
</dbReference>
<dbReference type="STRING" id="391626.OAN307_c34360"/>
<dbReference type="PROSITE" id="PS51891">
    <property type="entry name" value="CENP_V_GFA"/>
    <property type="match status" value="1"/>
</dbReference>
<dbReference type="PANTHER" id="PTHR28620:SF1">
    <property type="entry name" value="CENP-V_GFA DOMAIN-CONTAINING PROTEIN"/>
    <property type="match status" value="1"/>
</dbReference>
<keyword evidence="2" id="KW-0479">Metal-binding</keyword>
<accession>M9REW8</accession>
<dbReference type="GO" id="GO:0046872">
    <property type="term" value="F:metal ion binding"/>
    <property type="evidence" value="ECO:0007669"/>
    <property type="project" value="UniProtKB-KW"/>
</dbReference>
<dbReference type="GO" id="GO:0016846">
    <property type="term" value="F:carbon-sulfur lyase activity"/>
    <property type="evidence" value="ECO:0007669"/>
    <property type="project" value="InterPro"/>
</dbReference>
<dbReference type="EMBL" id="CP003740">
    <property type="protein sequence ID" value="AGI68926.1"/>
    <property type="molecule type" value="Genomic_DNA"/>
</dbReference>
<dbReference type="RefSeq" id="WP_015500899.1">
    <property type="nucleotide sequence ID" value="NC_020911.1"/>
</dbReference>
<proteinExistence type="inferred from homology"/>
<dbReference type="SUPFAM" id="SSF51316">
    <property type="entry name" value="Mss4-like"/>
    <property type="match status" value="1"/>
</dbReference>
<dbReference type="KEGG" id="oat:OAN307_c34360"/>
<protein>
    <submittedName>
        <fullName evidence="5">Putative gluthatione-dependent formaldehyde-activating [GFA] family protein</fullName>
    </submittedName>
</protein>
<dbReference type="Proteomes" id="UP000005307">
    <property type="component" value="Chromosome"/>
</dbReference>